<dbReference type="PANTHER" id="PTHR42047">
    <property type="entry name" value="PROTEIN, PUTATIVE (AFU_ORTHOLOGUE AFUA_6G03560)-RELATED"/>
    <property type="match status" value="1"/>
</dbReference>
<dbReference type="AlphaFoldDB" id="A0AAD6MVF3"/>
<keyword evidence="3" id="KW-1185">Reference proteome</keyword>
<accession>A0AAD6MVF3</accession>
<dbReference type="EMBL" id="JAQJAN010000008">
    <property type="protein sequence ID" value="KAJ5724563.1"/>
    <property type="molecule type" value="Genomic_DNA"/>
</dbReference>
<reference evidence="2" key="1">
    <citation type="journal article" date="2023" name="IMA Fungus">
        <title>Comparative genomic study of the Penicillium genus elucidates a diverse pangenome and 15 lateral gene transfer events.</title>
        <authorList>
            <person name="Petersen C."/>
            <person name="Sorensen T."/>
            <person name="Nielsen M.R."/>
            <person name="Sondergaard T.E."/>
            <person name="Sorensen J.L."/>
            <person name="Fitzpatrick D.A."/>
            <person name="Frisvad J.C."/>
            <person name="Nielsen K.L."/>
        </authorList>
    </citation>
    <scope>NUCLEOTIDE SEQUENCE</scope>
    <source>
        <strain evidence="2">IBT 17514</strain>
    </source>
</reference>
<evidence type="ECO:0000256" key="1">
    <source>
        <dbReference type="SAM" id="SignalP"/>
    </source>
</evidence>
<evidence type="ECO:0000313" key="3">
    <source>
        <dbReference type="Proteomes" id="UP001215712"/>
    </source>
</evidence>
<gene>
    <name evidence="2" type="ORF">N7493_006291</name>
</gene>
<feature type="signal peptide" evidence="1">
    <location>
        <begin position="1"/>
        <end position="22"/>
    </location>
</feature>
<name>A0AAD6MVF3_9EURO</name>
<comment type="caution">
    <text evidence="2">The sequence shown here is derived from an EMBL/GenBank/DDBJ whole genome shotgun (WGS) entry which is preliminary data.</text>
</comment>
<dbReference type="Proteomes" id="UP001215712">
    <property type="component" value="Unassembled WGS sequence"/>
</dbReference>
<evidence type="ECO:0000313" key="2">
    <source>
        <dbReference type="EMBL" id="KAJ5724563.1"/>
    </source>
</evidence>
<evidence type="ECO:0008006" key="4">
    <source>
        <dbReference type="Google" id="ProtNLM"/>
    </source>
</evidence>
<reference evidence="2" key="2">
    <citation type="submission" date="2023-01" db="EMBL/GenBank/DDBJ databases">
        <authorList>
            <person name="Petersen C."/>
        </authorList>
    </citation>
    <scope>NUCLEOTIDE SEQUENCE</scope>
    <source>
        <strain evidence="2">IBT 17514</strain>
    </source>
</reference>
<proteinExistence type="predicted"/>
<protein>
    <recommendedName>
        <fullName evidence="4">IgE-binding protein</fullName>
    </recommendedName>
</protein>
<feature type="chain" id="PRO_5042228347" description="IgE-binding protein" evidence="1">
    <location>
        <begin position="23"/>
        <end position="191"/>
    </location>
</feature>
<dbReference type="PANTHER" id="PTHR42047:SF1">
    <property type="entry name" value="PROTEIN, PUTATIVE (AFU_ORTHOLOGUE AFUA_6G03560)-RELATED"/>
    <property type="match status" value="1"/>
</dbReference>
<organism evidence="2 3">
    <name type="scientific">Penicillium malachiteum</name>
    <dbReference type="NCBI Taxonomy" id="1324776"/>
    <lineage>
        <taxon>Eukaryota</taxon>
        <taxon>Fungi</taxon>
        <taxon>Dikarya</taxon>
        <taxon>Ascomycota</taxon>
        <taxon>Pezizomycotina</taxon>
        <taxon>Eurotiomycetes</taxon>
        <taxon>Eurotiomycetidae</taxon>
        <taxon>Eurotiales</taxon>
        <taxon>Aspergillaceae</taxon>
        <taxon>Penicillium</taxon>
    </lineage>
</organism>
<sequence>MKTVVAAIALPLLAAAAPAAQASIPPSFGVMAVRSGSPIHYAQMNAAGQKFWLGGSTSSYCPSIDGIVCPPGNQTVFASGGNAMDVEVPGGQQVYVDPTGALSFTQAHSASIPAGSAVGGLIYETGEPWNHYTFSGWGATGFMACPTSDNRWQVFAAMQNATVPSGDVDDCLGFSALALTYNGDVPAWQYI</sequence>
<keyword evidence="1" id="KW-0732">Signal</keyword>
<dbReference type="InterPro" id="IPR052820">
    <property type="entry name" value="PhiA_domain"/>
</dbReference>